<dbReference type="GeneID" id="100074695"/>
<dbReference type="OrthoDB" id="428850at2759"/>
<dbReference type="PANTHER" id="PTHR31691">
    <property type="entry name" value="ROTATIN"/>
    <property type="match status" value="1"/>
</dbReference>
<dbReference type="OMA" id="FCKCVGL"/>
<dbReference type="InterPro" id="IPR029249">
    <property type="entry name" value="Rotatin_N"/>
</dbReference>
<feature type="compositionally biased region" description="Polar residues" evidence="12">
    <location>
        <begin position="343"/>
        <end position="356"/>
    </location>
</feature>
<dbReference type="Gene3D" id="1.25.10.10">
    <property type="entry name" value="Leucine-rich Repeat Variant"/>
    <property type="match status" value="1"/>
</dbReference>
<keyword evidence="4" id="KW-0597">Phosphoprotein</keyword>
<dbReference type="InterPro" id="IPR016024">
    <property type="entry name" value="ARM-type_fold"/>
</dbReference>
<dbReference type="Pfam" id="PF14726">
    <property type="entry name" value="RTTN_N"/>
    <property type="match status" value="1"/>
</dbReference>
<feature type="region of interest" description="Disordered" evidence="12">
    <location>
        <begin position="297"/>
        <end position="361"/>
    </location>
</feature>
<dbReference type="InterPro" id="IPR030791">
    <property type="entry name" value="Rotatin"/>
</dbReference>
<proteinExistence type="inferred from homology"/>
<protein>
    <recommendedName>
        <fullName evidence="11">Rotatin</fullName>
    </recommendedName>
</protein>
<dbReference type="FunFam" id="1.25.10.10:FF:000811">
    <property type="entry name" value="rotatin isoform X1"/>
    <property type="match status" value="1"/>
</dbReference>
<evidence type="ECO:0000256" key="1">
    <source>
        <dbReference type="ARBA" id="ARBA00004120"/>
    </source>
</evidence>
<dbReference type="GO" id="GO:0007099">
    <property type="term" value="P:centriole replication"/>
    <property type="evidence" value="ECO:0000318"/>
    <property type="project" value="GO_Central"/>
</dbReference>
<evidence type="ECO:0000313" key="15">
    <source>
        <dbReference type="Proteomes" id="UP000002279"/>
    </source>
</evidence>
<keyword evidence="2" id="KW-0217">Developmental protein</keyword>
<evidence type="ECO:0000256" key="11">
    <source>
        <dbReference type="ARBA" id="ARBA00069542"/>
    </source>
</evidence>
<evidence type="ECO:0000256" key="3">
    <source>
        <dbReference type="ARBA" id="ARBA00022490"/>
    </source>
</evidence>
<evidence type="ECO:0000256" key="6">
    <source>
        <dbReference type="ARBA" id="ARBA00023069"/>
    </source>
</evidence>
<dbReference type="GO" id="GO:0005814">
    <property type="term" value="C:centriole"/>
    <property type="evidence" value="ECO:0000318"/>
    <property type="project" value="GO_Central"/>
</dbReference>
<evidence type="ECO:0000256" key="5">
    <source>
        <dbReference type="ARBA" id="ARBA00022990"/>
    </source>
</evidence>
<evidence type="ECO:0000256" key="10">
    <source>
        <dbReference type="ARBA" id="ARBA00064355"/>
    </source>
</evidence>
<evidence type="ECO:0000256" key="12">
    <source>
        <dbReference type="SAM" id="MobiDB-lite"/>
    </source>
</evidence>
<dbReference type="HOGENOM" id="CLU_001318_0_0_1"/>
<keyword evidence="8" id="KW-0966">Cell projection</keyword>
<dbReference type="FunCoup" id="F6U8X3">
    <property type="interactions" value="882"/>
</dbReference>
<feature type="compositionally biased region" description="Low complexity" evidence="12">
    <location>
        <begin position="311"/>
        <end position="324"/>
    </location>
</feature>
<dbReference type="eggNOG" id="ENOG502QPM7">
    <property type="taxonomic scope" value="Eukaryota"/>
</dbReference>
<comment type="similarity">
    <text evidence="9">Belongs to the rotatin family.</text>
</comment>
<keyword evidence="5" id="KW-0007">Acetylation</keyword>
<evidence type="ECO:0000256" key="8">
    <source>
        <dbReference type="ARBA" id="ARBA00023273"/>
    </source>
</evidence>
<dbReference type="GeneTree" id="ENSGT00640000091535"/>
<dbReference type="CTD" id="25914"/>
<dbReference type="SUPFAM" id="SSF48371">
    <property type="entry name" value="ARM repeat"/>
    <property type="match status" value="3"/>
</dbReference>
<dbReference type="Proteomes" id="UP000002279">
    <property type="component" value="Chromosome 5"/>
</dbReference>
<reference evidence="14" key="3">
    <citation type="submission" date="2025-09" db="UniProtKB">
        <authorList>
            <consortium name="Ensembl"/>
        </authorList>
    </citation>
    <scope>IDENTIFICATION</scope>
    <source>
        <strain evidence="14">Glennie</strain>
    </source>
</reference>
<keyword evidence="6" id="KW-0969">Cilium</keyword>
<keyword evidence="3" id="KW-0963">Cytoplasm</keyword>
<evidence type="ECO:0000256" key="7">
    <source>
        <dbReference type="ARBA" id="ARBA00023212"/>
    </source>
</evidence>
<dbReference type="STRING" id="9258.ENSOANP00000016507"/>
<feature type="compositionally biased region" description="Polar residues" evidence="12">
    <location>
        <begin position="301"/>
        <end position="310"/>
    </location>
</feature>
<dbReference type="GO" id="GO:0036064">
    <property type="term" value="C:ciliary basal body"/>
    <property type="evidence" value="ECO:0000318"/>
    <property type="project" value="GO_Central"/>
</dbReference>
<keyword evidence="15" id="KW-1185">Reference proteome</keyword>
<dbReference type="PANTHER" id="PTHR31691:SF1">
    <property type="entry name" value="ROTATIN"/>
    <property type="match status" value="1"/>
</dbReference>
<keyword evidence="7" id="KW-0206">Cytoskeleton</keyword>
<dbReference type="Bgee" id="ENSOANG00000010410">
    <property type="expression patterns" value="Expressed in fibroblast and 7 other cell types or tissues"/>
</dbReference>
<evidence type="ECO:0000256" key="9">
    <source>
        <dbReference type="ARBA" id="ARBA00061100"/>
    </source>
</evidence>
<dbReference type="Ensembl" id="ENSOANT00000016510.3">
    <property type="protein sequence ID" value="ENSOANP00000016507.3"/>
    <property type="gene ID" value="ENSOANG00000010410.3"/>
</dbReference>
<comment type="subunit">
    <text evidence="10">Interacts with PPP1R35; this interaction allows the mutual recruitment to the centriole.</text>
</comment>
<reference evidence="14" key="2">
    <citation type="submission" date="2025-08" db="UniProtKB">
        <authorList>
            <consortium name="Ensembl"/>
        </authorList>
    </citation>
    <scope>IDENTIFICATION</scope>
    <source>
        <strain evidence="14">Glennie</strain>
    </source>
</reference>
<dbReference type="InterPro" id="IPR011989">
    <property type="entry name" value="ARM-like"/>
</dbReference>
<evidence type="ECO:0000313" key="14">
    <source>
        <dbReference type="Ensembl" id="ENSOANP00000016507.3"/>
    </source>
</evidence>
<dbReference type="InParanoid" id="F6U8X3"/>
<accession>F6U8X3</accession>
<reference evidence="14 15" key="1">
    <citation type="journal article" date="2008" name="Nature">
        <title>Genome analysis of the platypus reveals unique signatures of evolution.</title>
        <authorList>
            <person name="Warren W.C."/>
            <person name="Hillier L.W."/>
            <person name="Marshall Graves J.A."/>
            <person name="Birney E."/>
            <person name="Ponting C.P."/>
            <person name="Grutzner F."/>
            <person name="Belov K."/>
            <person name="Miller W."/>
            <person name="Clarke L."/>
            <person name="Chinwalla A.T."/>
            <person name="Yang S.P."/>
            <person name="Heger A."/>
            <person name="Locke D.P."/>
            <person name="Miethke P."/>
            <person name="Waters P.D."/>
            <person name="Veyrunes F."/>
            <person name="Fulton L."/>
            <person name="Fulton B."/>
            <person name="Graves T."/>
            <person name="Wallis J."/>
            <person name="Puente X.S."/>
            <person name="Lopez-Otin C."/>
            <person name="Ordonez G.R."/>
            <person name="Eichler E.E."/>
            <person name="Chen L."/>
            <person name="Cheng Z."/>
            <person name="Deakin J.E."/>
            <person name="Alsop A."/>
            <person name="Thompson K."/>
            <person name="Kirby P."/>
            <person name="Papenfuss A.T."/>
            <person name="Wakefield M.J."/>
            <person name="Olender T."/>
            <person name="Lancet D."/>
            <person name="Huttley G.A."/>
            <person name="Smit A.F."/>
            <person name="Pask A."/>
            <person name="Temple-Smith P."/>
            <person name="Batzer M.A."/>
            <person name="Walker J.A."/>
            <person name="Konkel M.K."/>
            <person name="Harris R.S."/>
            <person name="Whittington C.M."/>
            <person name="Wong E.S."/>
            <person name="Gemmell N.J."/>
            <person name="Buschiazzo E."/>
            <person name="Vargas Jentzsch I.M."/>
            <person name="Merkel A."/>
            <person name="Schmitz J."/>
            <person name="Zemann A."/>
            <person name="Churakov G."/>
            <person name="Kriegs J.O."/>
            <person name="Brosius J."/>
            <person name="Murchison E.P."/>
            <person name="Sachidanandam R."/>
            <person name="Smith C."/>
            <person name="Hannon G.J."/>
            <person name="Tsend-Ayush E."/>
            <person name="McMillan D."/>
            <person name="Attenborough R."/>
            <person name="Rens W."/>
            <person name="Ferguson-Smith M."/>
            <person name="Lefevre C.M."/>
            <person name="Sharp J.A."/>
            <person name="Nicholas K.R."/>
            <person name="Ray D.A."/>
            <person name="Kube M."/>
            <person name="Reinhardt R."/>
            <person name="Pringle T.H."/>
            <person name="Taylor J."/>
            <person name="Jones R.C."/>
            <person name="Nixon B."/>
            <person name="Dacheux J.L."/>
            <person name="Niwa H."/>
            <person name="Sekita Y."/>
            <person name="Huang X."/>
            <person name="Stark A."/>
            <person name="Kheradpour P."/>
            <person name="Kellis M."/>
            <person name="Flicek P."/>
            <person name="Chen Y."/>
            <person name="Webber C."/>
            <person name="Hardison R."/>
            <person name="Nelson J."/>
            <person name="Hallsworth-Pepin K."/>
            <person name="Delehaunty K."/>
            <person name="Markovic C."/>
            <person name="Minx P."/>
            <person name="Feng Y."/>
            <person name="Kremitzki C."/>
            <person name="Mitreva M."/>
            <person name="Glasscock J."/>
            <person name="Wylie T."/>
            <person name="Wohldmann P."/>
            <person name="Thiru P."/>
            <person name="Nhan M.N."/>
            <person name="Pohl C.S."/>
            <person name="Smith S.M."/>
            <person name="Hou S."/>
            <person name="Nefedov M."/>
            <person name="de Jong P.J."/>
            <person name="Renfree M.B."/>
            <person name="Mardis E.R."/>
            <person name="Wilson R.K."/>
        </authorList>
    </citation>
    <scope>NUCLEOTIDE SEQUENCE [LARGE SCALE GENOMIC DNA]</scope>
    <source>
        <strain evidence="14 15">Glennie</strain>
    </source>
</reference>
<dbReference type="GO" id="GO:0005813">
    <property type="term" value="C:centrosome"/>
    <property type="evidence" value="ECO:0007669"/>
    <property type="project" value="Ensembl"/>
</dbReference>
<organism evidence="14 15">
    <name type="scientific">Ornithorhynchus anatinus</name>
    <name type="common">Duckbill platypus</name>
    <dbReference type="NCBI Taxonomy" id="9258"/>
    <lineage>
        <taxon>Eukaryota</taxon>
        <taxon>Metazoa</taxon>
        <taxon>Chordata</taxon>
        <taxon>Craniata</taxon>
        <taxon>Vertebrata</taxon>
        <taxon>Euteleostomi</taxon>
        <taxon>Mammalia</taxon>
        <taxon>Monotremata</taxon>
        <taxon>Ornithorhynchidae</taxon>
        <taxon>Ornithorhynchus</taxon>
    </lineage>
</organism>
<comment type="subcellular location">
    <subcellularLocation>
        <location evidence="1">Cytoplasm</location>
        <location evidence="1">Cytoskeleton</location>
        <location evidence="1">Cilium basal body</location>
    </subcellularLocation>
</comment>
<feature type="region of interest" description="Disordered" evidence="12">
    <location>
        <begin position="120"/>
        <end position="141"/>
    </location>
</feature>
<feature type="domain" description="Rotatin N-terminal" evidence="13">
    <location>
        <begin position="16"/>
        <end position="112"/>
    </location>
</feature>
<dbReference type="RefSeq" id="XP_028921546.1">
    <property type="nucleotide sequence ID" value="XM_029065713.2"/>
</dbReference>
<dbReference type="GO" id="GO:0007368">
    <property type="term" value="P:determination of left/right symmetry"/>
    <property type="evidence" value="ECO:0007669"/>
    <property type="project" value="Ensembl"/>
</dbReference>
<dbReference type="GO" id="GO:0010457">
    <property type="term" value="P:centriole-centriole cohesion"/>
    <property type="evidence" value="ECO:0000318"/>
    <property type="project" value="GO_Central"/>
</dbReference>
<feature type="region of interest" description="Disordered" evidence="12">
    <location>
        <begin position="1599"/>
        <end position="1621"/>
    </location>
</feature>
<dbReference type="KEGG" id="oaa:100074695"/>
<sequence>MALRRLVRKLGHPLVEIRERALHNLCCKLEHGLVSLTQLAGDKQLLILLLEWFNFPSTPMKEEVLALIGNLAKHPPAAQHLHEIGAVEFFSQLRPNVHPNLQAEIDGILDGLFLLSSEVPSPHHRSPPHRTASTAPVNNPVSPEEEEIITGYFPQDRSNFQERELPPKRSVVNQTVRCLKFSTFPWLPLTTTDRHVLSSNESSLRSTNHTLIWNTCELLQDVIMQDFPAEIFLQRPKIVQSLLSLLKLAFGRDGKHHLALQAVSCLQQLCTYLRNRLNFHRDPSFFSSKQDSVSQNSSLSYCQETRGAQQSLNPSPGSSSPRPSVIGRTGQRPRGDGQDWDAVSSSGSSPQANGHSRLSVHSPVDMRHIDLPELESEDTLELQFQQLSLPQFCVSVLESAVPLLRAGGRRMTLRVLELLAENMLLLGNTLSEETWEDNSLFALELKEKLISVLGSLGETLTYHKSSISSEQPESTLGHHRMAFISISLFTVRLLQTLLPVEKASQVLPERLMNALFLLAMDIPFSLEYPNIHESVVAYLEQLDFENYNLYKRTAETVHSIECSCNFLTDIGKEGEKNLFELVELADQALRSLFYHQHFPLLKEFISICSNICKPGQSSGPVLQGESQKVLLRLLSYPVLSVKAEAYRSCLEMVKECLGIHNVSKPSSSFCQGIHFLLHPKVLYEISTFGLQESPNEVNATAKAILIYLLQGRLMMTALTWNKFIEALCPVIPILQGYADTEETLGKCILILSETSPEAGDGILPRTTRLKAGLRLLLAKKQSVRSKALKHLAFHLTTEEGPSLKRPLLDGNVLSRITNLFIVEKPLELKLDDPKETIIKVGTAEKVYEIFTSDTIDIALRKSAAEQLAVIVQDIKMHKVVKKLGAIDKILAYINDCIGRDGKVLECIMLPCLTFLRKLVTADPVIRLSLSQQPSVLLLLFRVALILQEDCAVVTEVAALFCLLLFDEVSRIDVWSDCVSSTSAPPLFSLPVTVIRRYHLPFRVRGHHAVSPNSLVLPLSVDCLALKPVSDALRIAWNLSWNHGIESLLQNRSSGSESQQPLDTLKLSPEDTVILRRTHAASGSQDCLSAVVQAVSHGEVRAAITSMSFYLLNDRLALKSSPSSWSATLEHSTWHSSLNRFLQVLPACTEDERLLTDVICFLNKLLRVQKKGSVSELLKWILEILLKHNPNPLLELLVQMESPNQEETDEVQAAVRQQLQRELIALFSTLLLYYVPVTDRKCLELLYAFRTQLALKLLQCLRVTDAPRFYGLPSLERTLRGMVHVTALPGWSSHSPLTEPFSICAKYLAGLLEVISSFYVDRGGNALSFMGKGVTKSTVLCLLHLSHEMMAQSKTSDWVSLWFLPFESSSERQSPIRQGLAWLIPLWVDRDPEVRFTSLGIGSALTSVEEGCVALSDSCQNIAGGLWGTVVNILLEQSECSMVRREAAFILQNLLVIPMPTEEINDCAWQGPCVHDEESGLSLIGKPALQVLLYHCHFYEQVIQMATRCYLGRYTFDLNYSPVDSFTARCDKNELDDSVSFWRAPSSLSSQSQAVGSLSTSETMVLSVPTPVGSAEIHPLVAPPTASLIPETPLDRLVAQGQSETTTTSSSPQDSPHSAHMPNACSVVTPPLLSAVCSLLDNLLIVAPKDTAAAFHQAHLLTALCSLVNAGVIEKCMQELNTPLSNRGPIEPTKAQVSFLLQYLSSLARLLQSCLLVDPELVVQDELLKPLLANIVKVLTVGPKDSLDAELTATVRHTWKDLFNLLSTLLRKTSPTTISSVTAALAKHWSAVLGMFCKCVELSSTCPSLSTATLQFLSVLLVEEGKRQLQDNQNVGHNPTMASLLDKVDGNQEAVARLNELILQNYGGKSSKDALKRVSASALLSLLAVSKRAQNYAVKADLIDSCIEQMKRVHAQLNLDSLRPMKTAQKKKDEGFFKELKTAMHLLRNCLYKNEASKAAALDAHLVPILHSLWPWFLMDNSLMQIVLQLLCVYTAHFPPGCASVCWTSGGQFPAQAAYRGAPSTSLMLCIIKLASQVPSDSATIQQLAFTLLSNLALTHDCKGVIQKSNFLQNFLSLPLPKGGNKTLSPLAILWLKFLLNMSLGEDGQHQILKLPGGLDLLSEMSKFKPSSGPPVALLVLHNICFSPANKPKVLANERVVSVLSACLESKSRSAQTIGAAALWALLHNYQKAKATLKNPLLKRRVDEAYSLAKETILDPDVNPLNAYHLKCLENLVQLLAV</sequence>
<name>F6U8X3_ORNAN</name>
<gene>
    <name evidence="14" type="primary">RTTN</name>
</gene>
<evidence type="ECO:0000256" key="2">
    <source>
        <dbReference type="ARBA" id="ARBA00022473"/>
    </source>
</evidence>
<dbReference type="GO" id="GO:0032053">
    <property type="term" value="P:ciliary basal body organization"/>
    <property type="evidence" value="ECO:0000318"/>
    <property type="project" value="GO_Central"/>
</dbReference>
<evidence type="ECO:0000256" key="4">
    <source>
        <dbReference type="ARBA" id="ARBA00022553"/>
    </source>
</evidence>
<evidence type="ECO:0000259" key="13">
    <source>
        <dbReference type="Pfam" id="PF14726"/>
    </source>
</evidence>
<feature type="compositionally biased region" description="Polar residues" evidence="12">
    <location>
        <begin position="131"/>
        <end position="141"/>
    </location>
</feature>